<name>A0A8J3NCH0_9ACTN</name>
<feature type="domain" description="N-acetyltransferase" evidence="1">
    <location>
        <begin position="6"/>
        <end position="141"/>
    </location>
</feature>
<dbReference type="InterPro" id="IPR000182">
    <property type="entry name" value="GNAT_dom"/>
</dbReference>
<dbReference type="SUPFAM" id="SSF55729">
    <property type="entry name" value="Acyl-CoA N-acyltransferases (Nat)"/>
    <property type="match status" value="1"/>
</dbReference>
<gene>
    <name evidence="2" type="ORF">Aru02nite_13130</name>
</gene>
<dbReference type="Gene3D" id="3.40.630.30">
    <property type="match status" value="1"/>
</dbReference>
<dbReference type="AlphaFoldDB" id="A0A8J3NCH0"/>
<sequence length="141" mass="15695">MGPAGYEFDDAVGRVDRDALWAFLSTEAYWGRTRTRAVVDGQVDGSWRVVGAYETASGRMVGFARALSDGVSLAYLADVYVLAECRGRGLGVGLVDAMIERGPGAHLRWMLHTDDAHGLYRRFGFAEPDSRYLERPKNYRE</sequence>
<evidence type="ECO:0000313" key="2">
    <source>
        <dbReference type="EMBL" id="GID10424.1"/>
    </source>
</evidence>
<dbReference type="InterPro" id="IPR053144">
    <property type="entry name" value="Acetyltransferase_Butenolide"/>
</dbReference>
<dbReference type="PANTHER" id="PTHR43233:SF1">
    <property type="entry name" value="FAMILY N-ACETYLTRANSFERASE, PUTATIVE (AFU_ORTHOLOGUE AFUA_6G03350)-RELATED"/>
    <property type="match status" value="1"/>
</dbReference>
<evidence type="ECO:0000313" key="3">
    <source>
        <dbReference type="Proteomes" id="UP000612808"/>
    </source>
</evidence>
<dbReference type="PANTHER" id="PTHR43233">
    <property type="entry name" value="FAMILY N-ACETYLTRANSFERASE, PUTATIVE (AFU_ORTHOLOGUE AFUA_6G03350)-RELATED"/>
    <property type="match status" value="1"/>
</dbReference>
<dbReference type="CDD" id="cd04301">
    <property type="entry name" value="NAT_SF"/>
    <property type="match status" value="1"/>
</dbReference>
<organism evidence="2 3">
    <name type="scientific">Actinocatenispora rupis</name>
    <dbReference type="NCBI Taxonomy" id="519421"/>
    <lineage>
        <taxon>Bacteria</taxon>
        <taxon>Bacillati</taxon>
        <taxon>Actinomycetota</taxon>
        <taxon>Actinomycetes</taxon>
        <taxon>Micromonosporales</taxon>
        <taxon>Micromonosporaceae</taxon>
        <taxon>Actinocatenispora</taxon>
    </lineage>
</organism>
<comment type="caution">
    <text evidence="2">The sequence shown here is derived from an EMBL/GenBank/DDBJ whole genome shotgun (WGS) entry which is preliminary data.</text>
</comment>
<dbReference type="EMBL" id="BOMB01000007">
    <property type="protein sequence ID" value="GID10424.1"/>
    <property type="molecule type" value="Genomic_DNA"/>
</dbReference>
<accession>A0A8J3NCH0</accession>
<proteinExistence type="predicted"/>
<dbReference type="InterPro" id="IPR016181">
    <property type="entry name" value="Acyl_CoA_acyltransferase"/>
</dbReference>
<dbReference type="Proteomes" id="UP000612808">
    <property type="component" value="Unassembled WGS sequence"/>
</dbReference>
<dbReference type="PROSITE" id="PS51186">
    <property type="entry name" value="GNAT"/>
    <property type="match status" value="1"/>
</dbReference>
<reference evidence="2" key="1">
    <citation type="submission" date="2021-01" db="EMBL/GenBank/DDBJ databases">
        <title>Whole genome shotgun sequence of Actinocatenispora rupis NBRC 107355.</title>
        <authorList>
            <person name="Komaki H."/>
            <person name="Tamura T."/>
        </authorList>
    </citation>
    <scope>NUCLEOTIDE SEQUENCE</scope>
    <source>
        <strain evidence="2">NBRC 107355</strain>
    </source>
</reference>
<evidence type="ECO:0000259" key="1">
    <source>
        <dbReference type="PROSITE" id="PS51186"/>
    </source>
</evidence>
<dbReference type="GO" id="GO:0016747">
    <property type="term" value="F:acyltransferase activity, transferring groups other than amino-acyl groups"/>
    <property type="evidence" value="ECO:0007669"/>
    <property type="project" value="InterPro"/>
</dbReference>
<dbReference type="Pfam" id="PF00583">
    <property type="entry name" value="Acetyltransf_1"/>
    <property type="match status" value="1"/>
</dbReference>
<keyword evidence="3" id="KW-1185">Reference proteome</keyword>
<protein>
    <submittedName>
        <fullName evidence="2">N-acetyltransferase</fullName>
    </submittedName>
</protein>